<evidence type="ECO:0000313" key="3">
    <source>
        <dbReference type="EMBL" id="VDS10871.1"/>
    </source>
</evidence>
<evidence type="ECO:0000256" key="1">
    <source>
        <dbReference type="SAM" id="MobiDB-lite"/>
    </source>
</evidence>
<keyword evidence="2" id="KW-0472">Membrane</keyword>
<gene>
    <name evidence="3" type="primary">mrpG_2</name>
    <name evidence="3" type="ORF">PARHAE_04090</name>
</gene>
<dbReference type="PANTHER" id="PTHR34703:SF1">
    <property type="entry name" value="ANTIPORTER SUBUNIT MNHG2-RELATED"/>
    <property type="match status" value="1"/>
</dbReference>
<feature type="region of interest" description="Disordered" evidence="1">
    <location>
        <begin position="90"/>
        <end position="111"/>
    </location>
</feature>
<protein>
    <submittedName>
        <fullName evidence="3">Na(+)/H(+) antiporter subunit G</fullName>
    </submittedName>
</protein>
<sequence length="111" mass="11364">MTEILTGIFALLAGGFAFVAAIGILRFPDALTRMHASSKVGSLAGSLALVAAAVDIGGVSAASRALIAILFLLMTAPIGAHLLGRAAAWRAGQKPAPRPQPQQPRPKDRSP</sequence>
<dbReference type="RefSeq" id="WP_126156393.1">
    <property type="nucleotide sequence ID" value="NZ_UZWE01000098.1"/>
</dbReference>
<reference evidence="3 4" key="1">
    <citation type="submission" date="2018-12" db="EMBL/GenBank/DDBJ databases">
        <authorList>
            <person name="Criscuolo A."/>
        </authorList>
    </citation>
    <scope>NUCLEOTIDE SEQUENCE [LARGE SCALE GENOMIC DNA]</scope>
    <source>
        <strain evidence="3">ACIP1116241</strain>
    </source>
</reference>
<organism evidence="3 4">
    <name type="scientific">Paracoccus haematequi</name>
    <dbReference type="NCBI Taxonomy" id="2491866"/>
    <lineage>
        <taxon>Bacteria</taxon>
        <taxon>Pseudomonadati</taxon>
        <taxon>Pseudomonadota</taxon>
        <taxon>Alphaproteobacteria</taxon>
        <taxon>Rhodobacterales</taxon>
        <taxon>Paracoccaceae</taxon>
        <taxon>Paracoccus</taxon>
    </lineage>
</organism>
<dbReference type="PANTHER" id="PTHR34703">
    <property type="entry name" value="ANTIPORTER SUBUNIT MNHG2-RELATED"/>
    <property type="match status" value="1"/>
</dbReference>
<keyword evidence="2" id="KW-0812">Transmembrane</keyword>
<feature type="transmembrane region" description="Helical" evidence="2">
    <location>
        <begin position="40"/>
        <end position="59"/>
    </location>
</feature>
<dbReference type="AlphaFoldDB" id="A0A447ITN1"/>
<feature type="transmembrane region" description="Helical" evidence="2">
    <location>
        <begin position="6"/>
        <end position="28"/>
    </location>
</feature>
<dbReference type="EMBL" id="UZWE01000098">
    <property type="protein sequence ID" value="VDS10871.1"/>
    <property type="molecule type" value="Genomic_DNA"/>
</dbReference>
<dbReference type="OrthoDB" id="4427992at2"/>
<dbReference type="GO" id="GO:0015385">
    <property type="term" value="F:sodium:proton antiporter activity"/>
    <property type="evidence" value="ECO:0007669"/>
    <property type="project" value="TreeGrafter"/>
</dbReference>
<name>A0A447ITN1_9RHOB</name>
<keyword evidence="4" id="KW-1185">Reference proteome</keyword>
<dbReference type="Proteomes" id="UP000270743">
    <property type="component" value="Unassembled WGS sequence"/>
</dbReference>
<accession>A0A447ITN1</accession>
<keyword evidence="2" id="KW-1133">Transmembrane helix</keyword>
<dbReference type="Pfam" id="PF03334">
    <property type="entry name" value="PhaG_MnhG_YufB"/>
    <property type="match status" value="1"/>
</dbReference>
<proteinExistence type="predicted"/>
<evidence type="ECO:0000256" key="2">
    <source>
        <dbReference type="SAM" id="Phobius"/>
    </source>
</evidence>
<dbReference type="NCBIfam" id="TIGR01300">
    <property type="entry name" value="CPA3_mnhG_phaG"/>
    <property type="match status" value="1"/>
</dbReference>
<evidence type="ECO:0000313" key="4">
    <source>
        <dbReference type="Proteomes" id="UP000270743"/>
    </source>
</evidence>
<feature type="transmembrane region" description="Helical" evidence="2">
    <location>
        <begin position="65"/>
        <end position="84"/>
    </location>
</feature>
<dbReference type="InterPro" id="IPR005133">
    <property type="entry name" value="PhaG_MnhG_YufB"/>
</dbReference>